<dbReference type="EMBL" id="SNYW01000009">
    <property type="protein sequence ID" value="TDQ81316.1"/>
    <property type="molecule type" value="Genomic_DNA"/>
</dbReference>
<dbReference type="RefSeq" id="WP_243735619.1">
    <property type="nucleotide sequence ID" value="NZ_SNYW01000009.1"/>
</dbReference>
<comment type="caution">
    <text evidence="4">The sequence shown here is derived from an EMBL/GenBank/DDBJ whole genome shotgun (WGS) entry which is preliminary data.</text>
</comment>
<keyword evidence="4" id="KW-0808">Transferase</keyword>
<proteinExistence type="inferred from homology"/>
<reference evidence="4 5" key="1">
    <citation type="submission" date="2019-03" db="EMBL/GenBank/DDBJ databases">
        <title>Genomic Encyclopedia of Type Strains, Phase III (KMG-III): the genomes of soil and plant-associated and newly described type strains.</title>
        <authorList>
            <person name="Whitman W."/>
        </authorList>
    </citation>
    <scope>NUCLEOTIDE SEQUENCE [LARGE SCALE GENOMIC DNA]</scope>
    <source>
        <strain evidence="4 5">CGMCC 1.7660</strain>
    </source>
</reference>
<sequence length="223" mass="23293">MMTAATGDFAAARRFMVDGQIRTNKVTDEALLAALAALPRERFAPAAQRARAYVDDDLPLGNGRFMMEPMVVARLIQALQPVGAAKVLLVGANTGYAAAVLARLGAQVIALESDGSLAENGRAALAGLDFPGSVEFVVGSLVAGHAARSPYHAILVEGAVEAVPDTLTEQLADQGRLATVAIEGGVGRAVLMTRTGRTVARRVLFDANVHLLPGFSLPRGFTF</sequence>
<dbReference type="GO" id="GO:0004719">
    <property type="term" value="F:protein-L-isoaspartate (D-aspartate) O-methyltransferase activity"/>
    <property type="evidence" value="ECO:0007669"/>
    <property type="project" value="InterPro"/>
</dbReference>
<dbReference type="PANTHER" id="PTHR11579:SF18">
    <property type="entry name" value="PROTEIN-L-ISOASPARTATE O-METHYLTRANSFERASE"/>
    <property type="match status" value="1"/>
</dbReference>
<name>A0A4R6WL91_9PROT</name>
<dbReference type="SUPFAM" id="SSF53335">
    <property type="entry name" value="S-adenosyl-L-methionine-dependent methyltransferases"/>
    <property type="match status" value="1"/>
</dbReference>
<organism evidence="4 5">
    <name type="scientific">Dongia mobilis</name>
    <dbReference type="NCBI Taxonomy" id="578943"/>
    <lineage>
        <taxon>Bacteria</taxon>
        <taxon>Pseudomonadati</taxon>
        <taxon>Pseudomonadota</taxon>
        <taxon>Alphaproteobacteria</taxon>
        <taxon>Rhodospirillales</taxon>
        <taxon>Dongiaceae</taxon>
        <taxon>Dongia</taxon>
    </lineage>
</organism>
<dbReference type="Gene3D" id="3.40.50.150">
    <property type="entry name" value="Vaccinia Virus protein VP39"/>
    <property type="match status" value="1"/>
</dbReference>
<evidence type="ECO:0000256" key="1">
    <source>
        <dbReference type="ARBA" id="ARBA00005369"/>
    </source>
</evidence>
<evidence type="ECO:0000256" key="2">
    <source>
        <dbReference type="ARBA" id="ARBA00013346"/>
    </source>
</evidence>
<evidence type="ECO:0000313" key="4">
    <source>
        <dbReference type="EMBL" id="TDQ81316.1"/>
    </source>
</evidence>
<comment type="similarity">
    <text evidence="1">Belongs to the methyltransferase superfamily. L-isoaspartyl/D-aspartyl protein methyltransferase family.</text>
</comment>
<keyword evidence="4" id="KW-0489">Methyltransferase</keyword>
<evidence type="ECO:0000256" key="3">
    <source>
        <dbReference type="ARBA" id="ARBA00030757"/>
    </source>
</evidence>
<accession>A0A4R6WL91</accession>
<dbReference type="Pfam" id="PF01135">
    <property type="entry name" value="PCMT"/>
    <property type="match status" value="1"/>
</dbReference>
<dbReference type="PANTHER" id="PTHR11579">
    <property type="entry name" value="PROTEIN-L-ISOASPARTATE O-METHYLTRANSFERASE"/>
    <property type="match status" value="1"/>
</dbReference>
<gene>
    <name evidence="4" type="ORF">A8950_2381</name>
</gene>
<dbReference type="GO" id="GO:0005737">
    <property type="term" value="C:cytoplasm"/>
    <property type="evidence" value="ECO:0007669"/>
    <property type="project" value="TreeGrafter"/>
</dbReference>
<evidence type="ECO:0000313" key="5">
    <source>
        <dbReference type="Proteomes" id="UP000295783"/>
    </source>
</evidence>
<keyword evidence="5" id="KW-1185">Reference proteome</keyword>
<dbReference type="GO" id="GO:0032259">
    <property type="term" value="P:methylation"/>
    <property type="evidence" value="ECO:0007669"/>
    <property type="project" value="UniProtKB-KW"/>
</dbReference>
<protein>
    <recommendedName>
        <fullName evidence="2">Protein-L-isoaspartate O-methyltransferase</fullName>
    </recommendedName>
    <alternativeName>
        <fullName evidence="3">Protein L-isoaspartyl methyltransferase</fullName>
    </alternativeName>
</protein>
<dbReference type="Proteomes" id="UP000295783">
    <property type="component" value="Unassembled WGS sequence"/>
</dbReference>
<dbReference type="InterPro" id="IPR000682">
    <property type="entry name" value="PCMT"/>
</dbReference>
<dbReference type="AlphaFoldDB" id="A0A4R6WL91"/>
<dbReference type="InterPro" id="IPR029063">
    <property type="entry name" value="SAM-dependent_MTases_sf"/>
</dbReference>